<accession>A0A8T8K5A8</accession>
<dbReference type="AlphaFoldDB" id="A0A8T8K5A8"/>
<dbReference type="RefSeq" id="WP_211534036.1">
    <property type="nucleotide sequence ID" value="NZ_CP058560.1"/>
</dbReference>
<protein>
    <submittedName>
        <fullName evidence="2">AbrB/MazE/SpoVT family DNA-binding domain-containing protein</fullName>
    </submittedName>
</protein>
<keyword evidence="2" id="KW-0238">DNA-binding</keyword>
<sequence>MVSVTKKFQVTIPREVREDLNIKSGDRIVFVKNQEGNWELMTITALTKRMLESANGEMDP</sequence>
<reference evidence="2" key="1">
    <citation type="submission" date="2020-07" db="EMBL/GenBank/DDBJ databases">
        <title>Methanobacterium. sp. MethCan genome.</title>
        <authorList>
            <person name="Postec A."/>
            <person name="Quemeneur M."/>
        </authorList>
    </citation>
    <scope>NUCLEOTIDE SEQUENCE</scope>
    <source>
        <strain evidence="2">MethCAN</strain>
    </source>
</reference>
<proteinExistence type="predicted"/>
<evidence type="ECO:0000313" key="2">
    <source>
        <dbReference type="EMBL" id="QUH23089.1"/>
    </source>
</evidence>
<dbReference type="SUPFAM" id="SSF89447">
    <property type="entry name" value="AbrB/MazE/MraZ-like"/>
    <property type="match status" value="1"/>
</dbReference>
<dbReference type="Gene3D" id="2.10.260.10">
    <property type="match status" value="1"/>
</dbReference>
<dbReference type="GO" id="GO:0003677">
    <property type="term" value="F:DNA binding"/>
    <property type="evidence" value="ECO:0007669"/>
    <property type="project" value="UniProtKB-KW"/>
</dbReference>
<dbReference type="InterPro" id="IPR037914">
    <property type="entry name" value="SpoVT-AbrB_sf"/>
</dbReference>
<dbReference type="Pfam" id="PF04014">
    <property type="entry name" value="MazE_antitoxin"/>
    <property type="match status" value="1"/>
</dbReference>
<feature type="domain" description="SpoVT-AbrB" evidence="1">
    <location>
        <begin position="2"/>
        <end position="51"/>
    </location>
</feature>
<dbReference type="EMBL" id="CP058560">
    <property type="protein sequence ID" value="QUH23089.1"/>
    <property type="molecule type" value="Genomic_DNA"/>
</dbReference>
<evidence type="ECO:0000313" key="3">
    <source>
        <dbReference type="Proteomes" id="UP000681041"/>
    </source>
</evidence>
<dbReference type="Proteomes" id="UP000681041">
    <property type="component" value="Chromosome"/>
</dbReference>
<dbReference type="SMART" id="SM00966">
    <property type="entry name" value="SpoVT_AbrB"/>
    <property type="match status" value="1"/>
</dbReference>
<evidence type="ECO:0000259" key="1">
    <source>
        <dbReference type="SMART" id="SM00966"/>
    </source>
</evidence>
<organism evidence="2 3">
    <name type="scientific">Methanobacterium alkalithermotolerans</name>
    <dbReference type="NCBI Taxonomy" id="2731220"/>
    <lineage>
        <taxon>Archaea</taxon>
        <taxon>Methanobacteriati</taxon>
        <taxon>Methanobacteriota</taxon>
        <taxon>Methanomada group</taxon>
        <taxon>Methanobacteria</taxon>
        <taxon>Methanobacteriales</taxon>
        <taxon>Methanobacteriaceae</taxon>
        <taxon>Methanobacterium</taxon>
    </lineage>
</organism>
<dbReference type="InterPro" id="IPR007159">
    <property type="entry name" value="SpoVT-AbrB_dom"/>
</dbReference>
<gene>
    <name evidence="2" type="ORF">HYG87_04545</name>
</gene>
<dbReference type="NCBIfam" id="TIGR01439">
    <property type="entry name" value="lp_hng_hel_AbrB"/>
    <property type="match status" value="1"/>
</dbReference>
<name>A0A8T8K5A8_9EURY</name>
<dbReference type="GeneID" id="64820008"/>
<keyword evidence="3" id="KW-1185">Reference proteome</keyword>
<dbReference type="KEGG" id="meme:HYG87_04545"/>
<dbReference type="OrthoDB" id="30861at2157"/>